<dbReference type="Proteomes" id="UP000183971">
    <property type="component" value="Unassembled WGS sequence"/>
</dbReference>
<gene>
    <name evidence="1" type="ORF">FPRO_14801</name>
</gene>
<sequence length="77" mass="8940">MPEKDKTNDGDFEYIDYHHFEAVPYDRLMSWKGGEGTINWDHGGVIRKRANEPLDNQDLPKDTAVLVMDAYFKLVPK</sequence>
<dbReference type="AlphaFoldDB" id="A0A1L7WAS8"/>
<evidence type="ECO:0000313" key="2">
    <source>
        <dbReference type="Proteomes" id="UP000183971"/>
    </source>
</evidence>
<keyword evidence="2" id="KW-1185">Reference proteome</keyword>
<organism evidence="1 2">
    <name type="scientific">Fusarium proliferatum (strain ET1)</name>
    <name type="common">Orchid endophyte fungus</name>
    <dbReference type="NCBI Taxonomy" id="1227346"/>
    <lineage>
        <taxon>Eukaryota</taxon>
        <taxon>Fungi</taxon>
        <taxon>Dikarya</taxon>
        <taxon>Ascomycota</taxon>
        <taxon>Pezizomycotina</taxon>
        <taxon>Sordariomycetes</taxon>
        <taxon>Hypocreomycetidae</taxon>
        <taxon>Hypocreales</taxon>
        <taxon>Nectriaceae</taxon>
        <taxon>Fusarium</taxon>
        <taxon>Fusarium fujikuroi species complex</taxon>
    </lineage>
</organism>
<dbReference type="GeneID" id="42059658"/>
<protein>
    <submittedName>
        <fullName evidence="1">Uncharacterized protein</fullName>
    </submittedName>
</protein>
<evidence type="ECO:0000313" key="1">
    <source>
        <dbReference type="EMBL" id="CZR49721.1"/>
    </source>
</evidence>
<dbReference type="EMBL" id="FJOF01000018">
    <property type="protein sequence ID" value="CZR49721.1"/>
    <property type="molecule type" value="Genomic_DNA"/>
</dbReference>
<dbReference type="RefSeq" id="XP_031090219.1">
    <property type="nucleotide sequence ID" value="XM_031225018.1"/>
</dbReference>
<reference evidence="2" key="1">
    <citation type="journal article" date="2016" name="Genome Biol. Evol.">
        <title>Comparative 'omics' of the Fusarium fujikuroi species complex highlights differences in genetic potential and metabolite synthesis.</title>
        <authorList>
            <person name="Niehaus E.-M."/>
            <person name="Muensterkoetter M."/>
            <person name="Proctor R.H."/>
            <person name="Brown D.W."/>
            <person name="Sharon A."/>
            <person name="Idan Y."/>
            <person name="Oren-Young L."/>
            <person name="Sieber C.M."/>
            <person name="Novak O."/>
            <person name="Pencik A."/>
            <person name="Tarkowska D."/>
            <person name="Hromadova K."/>
            <person name="Freeman S."/>
            <person name="Maymon M."/>
            <person name="Elazar M."/>
            <person name="Youssef S.A."/>
            <person name="El-Shabrawy E.S.M."/>
            <person name="Shalaby A.B.A."/>
            <person name="Houterman P."/>
            <person name="Brock N.L."/>
            <person name="Burkhardt I."/>
            <person name="Tsavkelova E.A."/>
            <person name="Dickschat J.S."/>
            <person name="Galuszka P."/>
            <person name="Gueldener U."/>
            <person name="Tudzynski B."/>
        </authorList>
    </citation>
    <scope>NUCLEOTIDE SEQUENCE [LARGE SCALE GENOMIC DNA]</scope>
    <source>
        <strain evidence="2">ET1</strain>
    </source>
</reference>
<dbReference type="VEuPathDB" id="FungiDB:FPRO_14801"/>
<accession>A0A1L7WAS8</accession>
<name>A0A1L7WAS8_FUSPR</name>
<comment type="caution">
    <text evidence="1">The sequence shown here is derived from an EMBL/GenBank/DDBJ whole genome shotgun (WGS) entry which is preliminary data.</text>
</comment>
<proteinExistence type="predicted"/>